<keyword evidence="2" id="KW-0472">Membrane</keyword>
<feature type="transmembrane region" description="Helical" evidence="2">
    <location>
        <begin position="73"/>
        <end position="91"/>
    </location>
</feature>
<keyword evidence="2" id="KW-0812">Transmembrane</keyword>
<feature type="region of interest" description="Disordered" evidence="1">
    <location>
        <begin position="291"/>
        <end position="313"/>
    </location>
</feature>
<evidence type="ECO:0000256" key="2">
    <source>
        <dbReference type="SAM" id="Phobius"/>
    </source>
</evidence>
<evidence type="ECO:0000313" key="4">
    <source>
        <dbReference type="Proteomes" id="UP000030848"/>
    </source>
</evidence>
<organism evidence="3 4">
    <name type="scientific">Saccharomonospora viridis</name>
    <dbReference type="NCBI Taxonomy" id="1852"/>
    <lineage>
        <taxon>Bacteria</taxon>
        <taxon>Bacillati</taxon>
        <taxon>Actinomycetota</taxon>
        <taxon>Actinomycetes</taxon>
        <taxon>Pseudonocardiales</taxon>
        <taxon>Pseudonocardiaceae</taxon>
        <taxon>Saccharomonospora</taxon>
    </lineage>
</organism>
<feature type="transmembrane region" description="Helical" evidence="2">
    <location>
        <begin position="169"/>
        <end position="194"/>
    </location>
</feature>
<feature type="transmembrane region" description="Helical" evidence="2">
    <location>
        <begin position="97"/>
        <end position="117"/>
    </location>
</feature>
<reference evidence="3 4" key="1">
    <citation type="submission" date="2014-10" db="EMBL/GenBank/DDBJ databases">
        <title>Genome sequence of Micropolyspora internatus JCM3315.</title>
        <authorList>
            <person name="Shin S.-K."/>
            <person name="Yi H."/>
        </authorList>
    </citation>
    <scope>NUCLEOTIDE SEQUENCE [LARGE SCALE GENOMIC DNA]</scope>
    <source>
        <strain evidence="3 4">JCM 3315</strain>
    </source>
</reference>
<dbReference type="EMBL" id="JRZE01000006">
    <property type="protein sequence ID" value="KHF42597.1"/>
    <property type="molecule type" value="Genomic_DNA"/>
</dbReference>
<comment type="caution">
    <text evidence="3">The sequence shown here is derived from an EMBL/GenBank/DDBJ whole genome shotgun (WGS) entry which is preliminary data.</text>
</comment>
<proteinExistence type="predicted"/>
<keyword evidence="2" id="KW-1133">Transmembrane helix</keyword>
<protein>
    <submittedName>
        <fullName evidence="3">Uncharacterized protein</fullName>
    </submittedName>
</protein>
<accession>A0A837D4K6</accession>
<evidence type="ECO:0000256" key="1">
    <source>
        <dbReference type="SAM" id="MobiDB-lite"/>
    </source>
</evidence>
<sequence length="313" mass="33939">MIGRCRAGIVGARSGALREGRARSRDSPCPRCRGGDESPFLPQEWGYRVVVTRAPKGIDSDPSGPAHHRLPRLRLVVVALVGYGLTLTVASDTVYLLAIPGVLCLIVVVFVSVRSFLRRPFHVPTGFEELDQRRVVRRHRAVLLQRYAMLLAGAAALCVMPFWADVAVLYPLVGVGVGIVKLSLCSFVPQLAFLKRCSRVLSVYEPEFRAPVRLVMGRGNGELCVRVGEGEHSTPTMVARSTVDYHELPAGLADGGWFAGDTALGGVLLVPGTGEILCLFPQDVRARANECGRAGPERRAKAQRAGLDDLHRS</sequence>
<feature type="transmembrane region" description="Helical" evidence="2">
    <location>
        <begin position="143"/>
        <end position="163"/>
    </location>
</feature>
<evidence type="ECO:0000313" key="3">
    <source>
        <dbReference type="EMBL" id="KHF42597.1"/>
    </source>
</evidence>
<gene>
    <name evidence="3" type="ORF">MINT15_27990</name>
</gene>
<name>A0A837D4K6_9PSEU</name>
<dbReference type="Proteomes" id="UP000030848">
    <property type="component" value="Unassembled WGS sequence"/>
</dbReference>
<dbReference type="AlphaFoldDB" id="A0A837D4K6"/>